<dbReference type="GO" id="GO:0005975">
    <property type="term" value="P:carbohydrate metabolic process"/>
    <property type="evidence" value="ECO:0007669"/>
    <property type="project" value="UniProtKB-ARBA"/>
</dbReference>
<comment type="caution">
    <text evidence="3">The sequence shown here is derived from an EMBL/GenBank/DDBJ whole genome shotgun (WGS) entry which is preliminary data.</text>
</comment>
<accession>A0A5B2XEQ1</accession>
<feature type="signal peptide" evidence="1">
    <location>
        <begin position="1"/>
        <end position="19"/>
    </location>
</feature>
<organism evidence="3 4">
    <name type="scientific">Solihabitans fulvus</name>
    <dbReference type="NCBI Taxonomy" id="1892852"/>
    <lineage>
        <taxon>Bacteria</taxon>
        <taxon>Bacillati</taxon>
        <taxon>Actinomycetota</taxon>
        <taxon>Actinomycetes</taxon>
        <taxon>Pseudonocardiales</taxon>
        <taxon>Pseudonocardiaceae</taxon>
        <taxon>Solihabitans</taxon>
    </lineage>
</organism>
<evidence type="ECO:0000313" key="3">
    <source>
        <dbReference type="EMBL" id="KAA2261539.1"/>
    </source>
</evidence>
<dbReference type="InterPro" id="IPR013783">
    <property type="entry name" value="Ig-like_fold"/>
</dbReference>
<dbReference type="Proteomes" id="UP000323454">
    <property type="component" value="Unassembled WGS sequence"/>
</dbReference>
<gene>
    <name evidence="3" type="ORF">F0L68_16750</name>
</gene>
<evidence type="ECO:0000256" key="1">
    <source>
        <dbReference type="SAM" id="SignalP"/>
    </source>
</evidence>
<protein>
    <submittedName>
        <fullName evidence="3">FixH family protein</fullName>
    </submittedName>
</protein>
<name>A0A5B2XEQ1_9PSEU</name>
<dbReference type="InterPro" id="IPR032693">
    <property type="entry name" value="YtkA-like_dom"/>
</dbReference>
<dbReference type="OrthoDB" id="3695826at2"/>
<reference evidence="3 4" key="2">
    <citation type="submission" date="2019-09" db="EMBL/GenBank/DDBJ databases">
        <authorList>
            <person name="Jin C."/>
        </authorList>
    </citation>
    <scope>NUCLEOTIDE SEQUENCE [LARGE SCALE GENOMIC DNA]</scope>
    <source>
        <strain evidence="3 4">AN110305</strain>
    </source>
</reference>
<dbReference type="AlphaFoldDB" id="A0A5B2XEQ1"/>
<evidence type="ECO:0000259" key="2">
    <source>
        <dbReference type="Pfam" id="PF13115"/>
    </source>
</evidence>
<reference evidence="3 4" key="1">
    <citation type="submission" date="2019-09" db="EMBL/GenBank/DDBJ databases">
        <title>Goodfellowia gen. nov., a new genus of the Pseudonocardineae related to Actinoalloteichus, containing Goodfellowia coeruleoviolacea gen. nov., comb. nov. gen. nov., comb. nov.</title>
        <authorList>
            <person name="Labeda D."/>
        </authorList>
    </citation>
    <scope>NUCLEOTIDE SEQUENCE [LARGE SCALE GENOMIC DNA]</scope>
    <source>
        <strain evidence="3 4">AN110305</strain>
    </source>
</reference>
<dbReference type="EMBL" id="VUOB01000028">
    <property type="protein sequence ID" value="KAA2261539.1"/>
    <property type="molecule type" value="Genomic_DNA"/>
</dbReference>
<proteinExistence type="predicted"/>
<sequence length="129" mass="13069">MISCAAAAVAALVAWLAWPSGPAGPEVLSAASADYRVEVSVAVPRVGTTRVEVTVTDRAGRPAAPATVTVAPVMPAMGHAFTPVALTPAEPGRHRADVSLLMAGQWELTVAVAGPAGRQQVVLPLTVRG</sequence>
<feature type="domain" description="YtkA-like" evidence="2">
    <location>
        <begin position="30"/>
        <end position="110"/>
    </location>
</feature>
<keyword evidence="1" id="KW-0732">Signal</keyword>
<feature type="chain" id="PRO_5039619533" evidence="1">
    <location>
        <begin position="20"/>
        <end position="129"/>
    </location>
</feature>
<keyword evidence="4" id="KW-1185">Reference proteome</keyword>
<dbReference type="Pfam" id="PF13115">
    <property type="entry name" value="YtkA"/>
    <property type="match status" value="1"/>
</dbReference>
<dbReference type="Gene3D" id="2.60.40.10">
    <property type="entry name" value="Immunoglobulins"/>
    <property type="match status" value="1"/>
</dbReference>
<evidence type="ECO:0000313" key="4">
    <source>
        <dbReference type="Proteomes" id="UP000323454"/>
    </source>
</evidence>